<feature type="active site" description="Charge relay system" evidence="7">
    <location>
        <position position="267"/>
    </location>
</feature>
<evidence type="ECO:0000313" key="10">
    <source>
        <dbReference type="Proteomes" id="UP000678499"/>
    </source>
</evidence>
<dbReference type="InterPro" id="IPR000801">
    <property type="entry name" value="Esterase-like"/>
</dbReference>
<dbReference type="Proteomes" id="UP000678499">
    <property type="component" value="Unassembled WGS sequence"/>
</dbReference>
<dbReference type="GO" id="GO:0005829">
    <property type="term" value="C:cytosol"/>
    <property type="evidence" value="ECO:0007669"/>
    <property type="project" value="TreeGrafter"/>
</dbReference>
<name>A0A7R9BIF0_9CRUS</name>
<dbReference type="EMBL" id="CAJPEX010000510">
    <property type="protein sequence ID" value="CAG0916086.1"/>
    <property type="molecule type" value="Genomic_DNA"/>
</dbReference>
<evidence type="ECO:0000256" key="3">
    <source>
        <dbReference type="ARBA" id="ARBA00012479"/>
    </source>
</evidence>
<dbReference type="GO" id="GO:0018738">
    <property type="term" value="F:S-formylglutathione hydrolase activity"/>
    <property type="evidence" value="ECO:0007669"/>
    <property type="project" value="UniProtKB-EC"/>
</dbReference>
<comment type="function">
    <text evidence="1 8">Serine hydrolase involved in the detoxification of formaldehyde.</text>
</comment>
<feature type="active site" description="Charge relay system" evidence="7">
    <location>
        <position position="231"/>
    </location>
</feature>
<protein>
    <recommendedName>
        <fullName evidence="4 8">S-formylglutathione hydrolase</fullName>
        <ecNumber evidence="3 8">3.1.2.12</ecNumber>
    </recommendedName>
</protein>
<dbReference type="SUPFAM" id="SSF53474">
    <property type="entry name" value="alpha/beta-Hydrolases"/>
    <property type="match status" value="1"/>
</dbReference>
<dbReference type="Pfam" id="PF00756">
    <property type="entry name" value="Esterase"/>
    <property type="match status" value="1"/>
</dbReference>
<evidence type="ECO:0000256" key="8">
    <source>
        <dbReference type="RuleBase" id="RU363068"/>
    </source>
</evidence>
<comment type="catalytic activity">
    <reaction evidence="8">
        <text>S-formylglutathione + H2O = formate + glutathione + H(+)</text>
        <dbReference type="Rhea" id="RHEA:14961"/>
        <dbReference type="ChEBI" id="CHEBI:15377"/>
        <dbReference type="ChEBI" id="CHEBI:15378"/>
        <dbReference type="ChEBI" id="CHEBI:15740"/>
        <dbReference type="ChEBI" id="CHEBI:57688"/>
        <dbReference type="ChEBI" id="CHEBI:57925"/>
        <dbReference type="EC" id="3.1.2.12"/>
    </reaction>
</comment>
<dbReference type="InterPro" id="IPR029058">
    <property type="entry name" value="AB_hydrolase_fold"/>
</dbReference>
<keyword evidence="10" id="KW-1185">Reference proteome</keyword>
<evidence type="ECO:0000256" key="1">
    <source>
        <dbReference type="ARBA" id="ARBA00002608"/>
    </source>
</evidence>
<dbReference type="Gene3D" id="3.40.50.1820">
    <property type="entry name" value="alpha/beta hydrolase"/>
    <property type="match status" value="1"/>
</dbReference>
<evidence type="ECO:0000256" key="6">
    <source>
        <dbReference type="ARBA" id="ARBA00022801"/>
    </source>
</evidence>
<comment type="subcellular location">
    <subcellularLocation>
        <location evidence="8">Cytoplasm</location>
    </subcellularLocation>
</comment>
<dbReference type="InterPro" id="IPR014186">
    <property type="entry name" value="S-formylglutathione_hydrol"/>
</dbReference>
<dbReference type="OrthoDB" id="420518at2759"/>
<comment type="similarity">
    <text evidence="2 8">Belongs to the esterase D family.</text>
</comment>
<reference evidence="9" key="1">
    <citation type="submission" date="2020-11" db="EMBL/GenBank/DDBJ databases">
        <authorList>
            <person name="Tran Van P."/>
        </authorList>
    </citation>
    <scope>NUCLEOTIDE SEQUENCE</scope>
</reference>
<dbReference type="EC" id="3.1.2.12" evidence="3 8"/>
<dbReference type="AlphaFoldDB" id="A0A7R9BIF0"/>
<evidence type="ECO:0000313" key="9">
    <source>
        <dbReference type="EMBL" id="CAD7275934.1"/>
    </source>
</evidence>
<evidence type="ECO:0000256" key="2">
    <source>
        <dbReference type="ARBA" id="ARBA00005622"/>
    </source>
</evidence>
<dbReference type="GO" id="GO:0046294">
    <property type="term" value="P:formaldehyde catabolic process"/>
    <property type="evidence" value="ECO:0007669"/>
    <property type="project" value="InterPro"/>
</dbReference>
<organism evidence="9">
    <name type="scientific">Notodromas monacha</name>
    <dbReference type="NCBI Taxonomy" id="399045"/>
    <lineage>
        <taxon>Eukaryota</taxon>
        <taxon>Metazoa</taxon>
        <taxon>Ecdysozoa</taxon>
        <taxon>Arthropoda</taxon>
        <taxon>Crustacea</taxon>
        <taxon>Oligostraca</taxon>
        <taxon>Ostracoda</taxon>
        <taxon>Podocopa</taxon>
        <taxon>Podocopida</taxon>
        <taxon>Cypridocopina</taxon>
        <taxon>Cypridoidea</taxon>
        <taxon>Cyprididae</taxon>
        <taxon>Notodromas</taxon>
    </lineage>
</organism>
<proteinExistence type="inferred from homology"/>
<keyword evidence="5 8" id="KW-0719">Serine esterase</keyword>
<accession>A0A7R9BIF0</accession>
<evidence type="ECO:0000256" key="5">
    <source>
        <dbReference type="ARBA" id="ARBA00022487"/>
    </source>
</evidence>
<gene>
    <name evidence="9" type="ORF">NMOB1V02_LOCUS3718</name>
</gene>
<keyword evidence="6 8" id="KW-0378">Hydrolase</keyword>
<dbReference type="FunFam" id="3.40.50.1820:FF:000002">
    <property type="entry name" value="S-formylglutathione hydrolase"/>
    <property type="match status" value="1"/>
</dbReference>
<evidence type="ECO:0000256" key="7">
    <source>
        <dbReference type="PIRSR" id="PIRSR614186-1"/>
    </source>
</evidence>
<dbReference type="NCBIfam" id="TIGR02821">
    <property type="entry name" value="fghA_ester_D"/>
    <property type="match status" value="1"/>
</dbReference>
<dbReference type="GO" id="GO:0052689">
    <property type="term" value="F:carboxylic ester hydrolase activity"/>
    <property type="evidence" value="ECO:0007669"/>
    <property type="project" value="UniProtKB-KW"/>
</dbReference>
<sequence length="292" mass="32176">MSLNEESSAKCFGGLQKVFSHDSVETKCRMRFSVYLPPKVFEENFQDGKLPVVYYLSGLTCTEENFIHKSGVQKYAAELGLIIIGPDTSPRNVGVSGENDSWDFGTGAGFYVDATEPLWASNYRMYSYVTKELPAIIEKNFPASSSARSIFGHSMGGHGALICALKNPGHYKSVSAFAPICNPSECPWGVKAFSGYLGANKESWKDYDATALTRGYSGEKIKLLVDTGTADKFYQDCQLLPENLKNAVDGNSDAFDAKFRFHGGYDHSYYFIASFIGEHLKFHASALQTEIA</sequence>
<keyword evidence="8" id="KW-0963">Cytoplasm</keyword>
<feature type="active site" description="Charge relay system" evidence="7">
    <location>
        <position position="154"/>
    </location>
</feature>
<dbReference type="PANTHER" id="PTHR10061">
    <property type="entry name" value="S-FORMYLGLUTATHIONE HYDROLASE"/>
    <property type="match status" value="1"/>
</dbReference>
<evidence type="ECO:0000256" key="4">
    <source>
        <dbReference type="ARBA" id="ARBA00016774"/>
    </source>
</evidence>
<dbReference type="PANTHER" id="PTHR10061:SF0">
    <property type="entry name" value="S-FORMYLGLUTATHIONE HYDROLASE"/>
    <property type="match status" value="1"/>
</dbReference>
<dbReference type="EMBL" id="OA882547">
    <property type="protein sequence ID" value="CAD7275934.1"/>
    <property type="molecule type" value="Genomic_DNA"/>
</dbReference>